<feature type="domain" description="ABC transporter" evidence="4">
    <location>
        <begin position="18"/>
        <end position="261"/>
    </location>
</feature>
<proteinExistence type="predicted"/>
<keyword evidence="3 5" id="KW-0067">ATP-binding</keyword>
<keyword evidence="1" id="KW-0813">Transport</keyword>
<dbReference type="Pfam" id="PF00005">
    <property type="entry name" value="ABC_tran"/>
    <property type="match status" value="1"/>
</dbReference>
<organism evidence="5 6">
    <name type="scientific">Blautia liquoris</name>
    <dbReference type="NCBI Taxonomy" id="2779518"/>
    <lineage>
        <taxon>Bacteria</taxon>
        <taxon>Bacillati</taxon>
        <taxon>Bacillota</taxon>
        <taxon>Clostridia</taxon>
        <taxon>Lachnospirales</taxon>
        <taxon>Lachnospiraceae</taxon>
        <taxon>Blautia</taxon>
    </lineage>
</organism>
<dbReference type="PROSITE" id="PS00675">
    <property type="entry name" value="SIGMA54_INTERACT_1"/>
    <property type="match status" value="1"/>
</dbReference>
<dbReference type="InterPro" id="IPR013563">
    <property type="entry name" value="Oligopep_ABC_C"/>
</dbReference>
<dbReference type="PROSITE" id="PS50893">
    <property type="entry name" value="ABC_TRANSPORTER_2"/>
    <property type="match status" value="1"/>
</dbReference>
<keyword evidence="2" id="KW-0547">Nucleotide-binding</keyword>
<dbReference type="NCBIfam" id="TIGR01727">
    <property type="entry name" value="oligo_HPY"/>
    <property type="match status" value="1"/>
</dbReference>
<dbReference type="PANTHER" id="PTHR43776">
    <property type="entry name" value="TRANSPORT ATP-BINDING PROTEIN"/>
    <property type="match status" value="1"/>
</dbReference>
<dbReference type="GO" id="GO:0055085">
    <property type="term" value="P:transmembrane transport"/>
    <property type="evidence" value="ECO:0007669"/>
    <property type="project" value="UniProtKB-ARBA"/>
</dbReference>
<dbReference type="KEGG" id="bliq:INP51_01840"/>
<dbReference type="EMBL" id="CP063304">
    <property type="protein sequence ID" value="QOV19742.1"/>
    <property type="molecule type" value="Genomic_DNA"/>
</dbReference>
<dbReference type="GO" id="GO:0015833">
    <property type="term" value="P:peptide transport"/>
    <property type="evidence" value="ECO:0007669"/>
    <property type="project" value="InterPro"/>
</dbReference>
<reference evidence="5 6" key="1">
    <citation type="submission" date="2020-10" db="EMBL/GenBank/DDBJ databases">
        <title>Blautia liquoris sp.nov., isolated from the mud in a fermentation cellar used for the production of Chinese strong-flavoured liquor.</title>
        <authorList>
            <person name="Lu L."/>
        </authorList>
    </citation>
    <scope>NUCLEOTIDE SEQUENCE [LARGE SCALE GENOMIC DNA]</scope>
    <source>
        <strain evidence="5 6">LZLJ-3</strain>
    </source>
</reference>
<evidence type="ECO:0000256" key="2">
    <source>
        <dbReference type="ARBA" id="ARBA00022741"/>
    </source>
</evidence>
<keyword evidence="6" id="KW-1185">Reference proteome</keyword>
<dbReference type="CDD" id="cd03257">
    <property type="entry name" value="ABC_NikE_OppD_transporters"/>
    <property type="match status" value="1"/>
</dbReference>
<dbReference type="GO" id="GO:0016887">
    <property type="term" value="F:ATP hydrolysis activity"/>
    <property type="evidence" value="ECO:0007669"/>
    <property type="project" value="InterPro"/>
</dbReference>
<dbReference type="PANTHER" id="PTHR43776:SF8">
    <property type="entry name" value="ABC TRANSPORTER, ATP-BINDING PROTEIN"/>
    <property type="match status" value="1"/>
</dbReference>
<dbReference type="InterPro" id="IPR003593">
    <property type="entry name" value="AAA+_ATPase"/>
</dbReference>
<evidence type="ECO:0000256" key="3">
    <source>
        <dbReference type="ARBA" id="ARBA00022840"/>
    </source>
</evidence>
<dbReference type="AlphaFoldDB" id="A0A7M2RK66"/>
<dbReference type="SMART" id="SM00382">
    <property type="entry name" value="AAA"/>
    <property type="match status" value="1"/>
</dbReference>
<dbReference type="Gene3D" id="3.40.50.300">
    <property type="entry name" value="P-loop containing nucleotide triphosphate hydrolases"/>
    <property type="match status" value="1"/>
</dbReference>
<dbReference type="PROSITE" id="PS00211">
    <property type="entry name" value="ABC_TRANSPORTER_1"/>
    <property type="match status" value="1"/>
</dbReference>
<accession>A0A7M2RK66</accession>
<dbReference type="SUPFAM" id="SSF52540">
    <property type="entry name" value="P-loop containing nucleoside triphosphate hydrolases"/>
    <property type="match status" value="1"/>
</dbReference>
<dbReference type="InterPro" id="IPR027417">
    <property type="entry name" value="P-loop_NTPase"/>
</dbReference>
<dbReference type="InterPro" id="IPR003439">
    <property type="entry name" value="ABC_transporter-like_ATP-bd"/>
</dbReference>
<dbReference type="Pfam" id="PF08352">
    <property type="entry name" value="oligo_HPY"/>
    <property type="match status" value="1"/>
</dbReference>
<evidence type="ECO:0000313" key="5">
    <source>
        <dbReference type="EMBL" id="QOV19742.1"/>
    </source>
</evidence>
<dbReference type="RefSeq" id="WP_193736062.1">
    <property type="nucleotide sequence ID" value="NZ_CP063304.1"/>
</dbReference>
<dbReference type="InterPro" id="IPR050319">
    <property type="entry name" value="ABC_transp_ATP-bind"/>
</dbReference>
<name>A0A7M2RK66_9FIRM</name>
<evidence type="ECO:0000256" key="1">
    <source>
        <dbReference type="ARBA" id="ARBA00022448"/>
    </source>
</evidence>
<protein>
    <submittedName>
        <fullName evidence="5">ABC transporter ATP-binding protein</fullName>
    </submittedName>
</protein>
<evidence type="ECO:0000313" key="6">
    <source>
        <dbReference type="Proteomes" id="UP000593601"/>
    </source>
</evidence>
<evidence type="ECO:0000259" key="4">
    <source>
        <dbReference type="PROSITE" id="PS50893"/>
    </source>
</evidence>
<dbReference type="InterPro" id="IPR025662">
    <property type="entry name" value="Sigma_54_int_dom_ATP-bd_1"/>
</dbReference>
<dbReference type="GO" id="GO:0005524">
    <property type="term" value="F:ATP binding"/>
    <property type="evidence" value="ECO:0007669"/>
    <property type="project" value="UniProtKB-KW"/>
</dbReference>
<dbReference type="InterPro" id="IPR017871">
    <property type="entry name" value="ABC_transporter-like_CS"/>
</dbReference>
<sequence length="347" mass="39155">MEKTAPIVELSHVEVNFKKKAGLFKKADYVNALHDINLSIYPGEVVVLVGESGSGKTTMANVIAGIVQPTSGKVFFKGTQVPKMNQEQREEYRSRIQMVQQDSYASLNPMRRMIKTLGDPLVIKKYSDKKNVEEKVSHFLNTVELTPPENFLQKYPHQLSGGQRQRMLIARAISMNPELLLADEPVSMIDVSLRVSVLNLLAILNQRDNIAITYITHDLATARYVGQNGRIAVMYLGQIVETGNLQEVLSNPQHPYLRALLAAVPIPDPRVARQPRETNIKTMEEIEEGIPHGCRFHNRCPYCKEICKEKKPVMEKHGFSMAACHRIAELPPFSLYQASRKEDNHEG</sequence>
<gene>
    <name evidence="5" type="ORF">INP51_01840</name>
</gene>
<dbReference type="Proteomes" id="UP000593601">
    <property type="component" value="Chromosome"/>
</dbReference>